<gene>
    <name evidence="2" type="ORF">GCM10010339_70910</name>
</gene>
<dbReference type="Pfam" id="PF01381">
    <property type="entry name" value="HTH_3"/>
    <property type="match status" value="1"/>
</dbReference>
<dbReference type="SUPFAM" id="SSF47413">
    <property type="entry name" value="lambda repressor-like DNA-binding domains"/>
    <property type="match status" value="1"/>
</dbReference>
<evidence type="ECO:0000313" key="2">
    <source>
        <dbReference type="EMBL" id="GHE11380.1"/>
    </source>
</evidence>
<reference evidence="2" key="2">
    <citation type="submission" date="2020-09" db="EMBL/GenBank/DDBJ databases">
        <authorList>
            <person name="Sun Q."/>
            <person name="Ohkuma M."/>
        </authorList>
    </citation>
    <scope>NUCLEOTIDE SEQUENCE</scope>
    <source>
        <strain evidence="2">JCM 4714</strain>
    </source>
</reference>
<keyword evidence="3" id="KW-1185">Reference proteome</keyword>
<organism evidence="2 3">
    <name type="scientific">Streptomyces alanosinicus</name>
    <dbReference type="NCBI Taxonomy" id="68171"/>
    <lineage>
        <taxon>Bacteria</taxon>
        <taxon>Bacillati</taxon>
        <taxon>Actinomycetota</taxon>
        <taxon>Actinomycetes</taxon>
        <taxon>Kitasatosporales</taxon>
        <taxon>Streptomycetaceae</taxon>
        <taxon>Streptomyces</taxon>
    </lineage>
</organism>
<dbReference type="PROSITE" id="PS50943">
    <property type="entry name" value="HTH_CROC1"/>
    <property type="match status" value="1"/>
</dbReference>
<dbReference type="InterPro" id="IPR001387">
    <property type="entry name" value="Cro/C1-type_HTH"/>
</dbReference>
<dbReference type="Proteomes" id="UP000655443">
    <property type="component" value="Unassembled WGS sequence"/>
</dbReference>
<protein>
    <recommendedName>
        <fullName evidence="1">HTH cro/C1-type domain-containing protein</fullName>
    </recommendedName>
</protein>
<name>A0A919D5B2_9ACTN</name>
<sequence>MSGPRTTEVPATSWGTRRCRTCQCRLSRYNSDDICSGCARSTTAAPPARPFVPTHVWARQDVRDALLRKDFGKLCQLVREYGHLRQEDMALLTGLSQAFLSMLESGHRRLTNIERIVVLLDGLNAPVDITGPMLRPVAASPGLPLRTVS</sequence>
<comment type="caution">
    <text evidence="2">The sequence shown here is derived from an EMBL/GenBank/DDBJ whole genome shotgun (WGS) entry which is preliminary data.</text>
</comment>
<dbReference type="GO" id="GO:0003677">
    <property type="term" value="F:DNA binding"/>
    <property type="evidence" value="ECO:0007669"/>
    <property type="project" value="InterPro"/>
</dbReference>
<accession>A0A919D5B2</accession>
<evidence type="ECO:0000313" key="3">
    <source>
        <dbReference type="Proteomes" id="UP000655443"/>
    </source>
</evidence>
<dbReference type="SMART" id="SM00530">
    <property type="entry name" value="HTH_XRE"/>
    <property type="match status" value="1"/>
</dbReference>
<evidence type="ECO:0000259" key="1">
    <source>
        <dbReference type="PROSITE" id="PS50943"/>
    </source>
</evidence>
<dbReference type="CDD" id="cd00093">
    <property type="entry name" value="HTH_XRE"/>
    <property type="match status" value="1"/>
</dbReference>
<proteinExistence type="predicted"/>
<dbReference type="InterPro" id="IPR010982">
    <property type="entry name" value="Lambda_DNA-bd_dom_sf"/>
</dbReference>
<feature type="domain" description="HTH cro/C1-type" evidence="1">
    <location>
        <begin position="86"/>
        <end position="130"/>
    </location>
</feature>
<reference evidence="2" key="1">
    <citation type="journal article" date="2014" name="Int. J. Syst. Evol. Microbiol.">
        <title>Complete genome sequence of Corynebacterium casei LMG S-19264T (=DSM 44701T), isolated from a smear-ripened cheese.</title>
        <authorList>
            <consortium name="US DOE Joint Genome Institute (JGI-PGF)"/>
            <person name="Walter F."/>
            <person name="Albersmeier A."/>
            <person name="Kalinowski J."/>
            <person name="Ruckert C."/>
        </authorList>
    </citation>
    <scope>NUCLEOTIDE SEQUENCE</scope>
    <source>
        <strain evidence="2">JCM 4714</strain>
    </source>
</reference>
<dbReference type="Gene3D" id="1.10.260.40">
    <property type="entry name" value="lambda repressor-like DNA-binding domains"/>
    <property type="match status" value="1"/>
</dbReference>
<dbReference type="AlphaFoldDB" id="A0A919D5B2"/>
<dbReference type="EMBL" id="BMVG01000028">
    <property type="protein sequence ID" value="GHE11380.1"/>
    <property type="molecule type" value="Genomic_DNA"/>
</dbReference>